<evidence type="ECO:0000259" key="20">
    <source>
        <dbReference type="Pfam" id="PF23233"/>
    </source>
</evidence>
<keyword evidence="8" id="KW-0597">Phosphoprotein</keyword>
<keyword evidence="11" id="KW-0677">Repeat</keyword>
<feature type="compositionally biased region" description="Basic and acidic residues" evidence="18">
    <location>
        <begin position="338"/>
        <end position="347"/>
    </location>
</feature>
<keyword evidence="13" id="KW-0378">Hydrolase</keyword>
<keyword evidence="14" id="KW-0342">GTP-binding</keyword>
<dbReference type="GO" id="GO:0071014">
    <property type="term" value="C:post-mRNA release spliceosomal complex"/>
    <property type="evidence" value="ECO:0007669"/>
    <property type="project" value="TreeGrafter"/>
</dbReference>
<dbReference type="SUPFAM" id="SSF52540">
    <property type="entry name" value="P-loop containing nucleoside triphosphate hydrolases"/>
    <property type="match status" value="1"/>
</dbReference>
<evidence type="ECO:0000256" key="2">
    <source>
        <dbReference type="ARBA" id="ARBA00004496"/>
    </source>
</evidence>
<keyword evidence="16" id="KW-0539">Nucleus</keyword>
<dbReference type="InterPro" id="IPR055430">
    <property type="entry name" value="HAT_Syf1_CNRKL1_C"/>
</dbReference>
<dbReference type="GO" id="GO:0071007">
    <property type="term" value="C:U2-type catalytic step 2 spliceosome"/>
    <property type="evidence" value="ECO:0007669"/>
    <property type="project" value="TreeGrafter"/>
</dbReference>
<dbReference type="PANTHER" id="PTHR11246:SF3">
    <property type="entry name" value="CROOKED NECK-LIKE PROTEIN 1"/>
    <property type="match status" value="1"/>
</dbReference>
<dbReference type="InterPro" id="IPR030230">
    <property type="entry name" value="Gpn1/Npa3/XAB1"/>
</dbReference>
<comment type="similarity">
    <text evidence="3">Belongs to the GPN-loop GTPase family.</text>
</comment>
<keyword evidence="12" id="KW-0547">Nucleotide-binding</keyword>
<feature type="domain" description="Pre-mRNA-splicing factor Syf1/CRNKL1-like C-terminal HAT-repeats" evidence="19">
    <location>
        <begin position="512"/>
        <end position="650"/>
    </location>
</feature>
<dbReference type="SMART" id="SM00386">
    <property type="entry name" value="HAT"/>
    <property type="match status" value="14"/>
</dbReference>
<comment type="caution">
    <text evidence="21">The sequence shown here is derived from an EMBL/GenBank/DDBJ whole genome shotgun (WGS) entry which is preliminary data.</text>
</comment>
<dbReference type="InterPro" id="IPR055433">
    <property type="entry name" value="HAT_Syf1-like_N"/>
</dbReference>
<dbReference type="GO" id="GO:0071011">
    <property type="term" value="C:precatalytic spliceosome"/>
    <property type="evidence" value="ECO:0007669"/>
    <property type="project" value="TreeGrafter"/>
</dbReference>
<accession>A0AAD6NI48</accession>
<dbReference type="Pfam" id="PF23233">
    <property type="entry name" value="HAT_Syf1_CNRKL1_N"/>
    <property type="match status" value="1"/>
</dbReference>
<evidence type="ECO:0000256" key="18">
    <source>
        <dbReference type="SAM" id="MobiDB-lite"/>
    </source>
</evidence>
<dbReference type="InterPro" id="IPR045075">
    <property type="entry name" value="Syf1-like"/>
</dbReference>
<dbReference type="GO" id="GO:0000974">
    <property type="term" value="C:Prp19 complex"/>
    <property type="evidence" value="ECO:0007669"/>
    <property type="project" value="TreeGrafter"/>
</dbReference>
<keyword evidence="7" id="KW-0963">Cytoplasm</keyword>
<sequence length="1094" mass="127659">MSQPPVIMVVGMAGSGKTTFMQRLNAHLHQKKDPPYIVNLDPAVKNVPFDRHIDIRDSVNYKEVMKQYNLGPNGGIMTCLNLFATKIDQVIGILEKRAPTLSRILVDTPGQIECFVWSASGAIVTDALASSLPTVLAYVIDTPRTTSTSTFMSNMLYACSILYKTKLPMIIVFNKTDAQDAAFAKEWMTDFEAFQAALRQEEEKGEGVNSGYMGSLMNSMSLMLDEFYNHLDVVSVSSMTGAGIDDFFKAVDSKVEEYKRDYLPELEKARKEREKQKADGQKGQLDRLMADMKMSASTSRKPKKERKITAGEPEIDTLSDAMDSDSDEPMEGDPDVEDNTKDGRMGDDSLPYPFIFATTPEARSPVHRHHDLRREIAGPPAGQKQGTVAASVSTSVDPLESRADISIHSTEQISAEQLLREAFERQEPGVQVPTQRFADLEELHEYQGRKRKEFEDYVRRNRINMNNWMRYAAWELEQREYNRLVFHTLRPVGRNDDDDARKLMLTAECWCRARSIFERALDVDPTAVPLWLRYIEAEMKTRNINHARNLLDRAVTVLPRVDKIWYKYVYMEEMLGNIPGTRQVFERWMSWQPDEAAWGAYIKLEKRYGELTRARAIFERFTQVHPEPRNWIKWAKFEEEYGNPDLVREVFTASIEHLGDEFIDEKLFIAFARFETKLKEFERARALYKFALDRLPRSKSQQLYNNYTTFEKQFGDKEGVEDVIAAKRRVQYEELIKENPKNYDVWFDYARLEETQGDVDKVRDVYERAIAQIPPTHEKRHWRRYIYLWINYALYEELETKDKERTGQIYTEALKLIPHKTFTFAKIWLMAAHFHIRQMDVTKARKTLGTAIGMCPKDKLFKGYIELEQKLHEFVRCRTLYQKHIEFNPSNSQAWIKFAELERALDDFDRARAIYELAINQPEMDMPELVWKAYIDFEEEEEEWERTRSLYERLLEKTEHVKVWISYAHFEINVPDDDDAENADEDAVSEEAKTRARTIFERGYKRLKDRGLKEERVVLLNAWKSFEQTHGTAASIQKVEAQMPRKVKKRRKLDDDSFEEYMDYLFPADEEQNAGVLKLLQAAHKWKQEQSNAA</sequence>
<proteinExistence type="inferred from homology"/>
<feature type="domain" description="Pre-mRNA-splicing factor Syf1-like N-terminal HAT-repeats" evidence="20">
    <location>
        <begin position="730"/>
        <end position="889"/>
    </location>
</feature>
<comment type="function">
    <text evidence="17">Involved in pre-mRNA splicing and cell cycle progression. Required for the spliceosome assembly and initiation of the DNA replication.</text>
</comment>
<protein>
    <recommendedName>
        <fullName evidence="6">GPN-loop GTPase 1</fullName>
    </recommendedName>
</protein>
<reference evidence="21" key="1">
    <citation type="submission" date="2023-01" db="EMBL/GenBank/DDBJ databases">
        <title>The chitinases involved in constricting ring structure development in the nematode-trapping fungus Drechslerella dactyloides.</title>
        <authorList>
            <person name="Wang R."/>
            <person name="Zhang L."/>
            <person name="Tang P."/>
            <person name="Li S."/>
            <person name="Liang L."/>
        </authorList>
    </citation>
    <scope>NUCLEOTIDE SEQUENCE</scope>
    <source>
        <strain evidence="21">YMF1.00031</strain>
    </source>
</reference>
<dbReference type="EMBL" id="JAQGDS010000007">
    <property type="protein sequence ID" value="KAJ6259042.1"/>
    <property type="molecule type" value="Genomic_DNA"/>
</dbReference>
<evidence type="ECO:0000259" key="19">
    <source>
        <dbReference type="Pfam" id="PF23231"/>
    </source>
</evidence>
<evidence type="ECO:0000256" key="15">
    <source>
        <dbReference type="ARBA" id="ARBA00023187"/>
    </source>
</evidence>
<evidence type="ECO:0000256" key="10">
    <source>
        <dbReference type="ARBA" id="ARBA00022728"/>
    </source>
</evidence>
<dbReference type="CDD" id="cd17870">
    <property type="entry name" value="GPN1"/>
    <property type="match status" value="1"/>
</dbReference>
<dbReference type="AlphaFoldDB" id="A0AAD6NI48"/>
<evidence type="ECO:0000256" key="12">
    <source>
        <dbReference type="ARBA" id="ARBA00022741"/>
    </source>
</evidence>
<feature type="region of interest" description="Disordered" evidence="18">
    <location>
        <begin position="267"/>
        <end position="348"/>
    </location>
</feature>
<evidence type="ECO:0000256" key="5">
    <source>
        <dbReference type="ARBA" id="ARBA00011524"/>
    </source>
</evidence>
<evidence type="ECO:0000256" key="16">
    <source>
        <dbReference type="ARBA" id="ARBA00023242"/>
    </source>
</evidence>
<dbReference type="FunFam" id="1.25.40.10:FF:000048">
    <property type="entry name" value="Cell cycle control protein"/>
    <property type="match status" value="1"/>
</dbReference>
<comment type="subunit">
    <text evidence="5">Associated with the spliceosome.</text>
</comment>
<dbReference type="FunFam" id="1.25.40.10:FF:000269">
    <property type="entry name" value="Crooked neck pre-mRNA-splicing factor 1"/>
    <property type="match status" value="1"/>
</dbReference>
<keyword evidence="15" id="KW-0508">mRNA splicing</keyword>
<evidence type="ECO:0000256" key="9">
    <source>
        <dbReference type="ARBA" id="ARBA00022664"/>
    </source>
</evidence>
<evidence type="ECO:0000256" key="17">
    <source>
        <dbReference type="ARBA" id="ARBA00037040"/>
    </source>
</evidence>
<evidence type="ECO:0000313" key="22">
    <source>
        <dbReference type="Proteomes" id="UP001221413"/>
    </source>
</evidence>
<feature type="compositionally biased region" description="Acidic residues" evidence="18">
    <location>
        <begin position="313"/>
        <end position="337"/>
    </location>
</feature>
<dbReference type="Gene3D" id="3.40.50.300">
    <property type="entry name" value="P-loop containing nucleotide triphosphate hydrolases"/>
    <property type="match status" value="1"/>
</dbReference>
<evidence type="ECO:0000313" key="21">
    <source>
        <dbReference type="EMBL" id="KAJ6259042.1"/>
    </source>
</evidence>
<dbReference type="InterPro" id="IPR003107">
    <property type="entry name" value="HAT"/>
</dbReference>
<dbReference type="GO" id="GO:0005525">
    <property type="term" value="F:GTP binding"/>
    <property type="evidence" value="ECO:0007669"/>
    <property type="project" value="UniProtKB-KW"/>
</dbReference>
<dbReference type="Pfam" id="PF03029">
    <property type="entry name" value="ATP_bind_1"/>
    <property type="match status" value="1"/>
</dbReference>
<evidence type="ECO:0000256" key="3">
    <source>
        <dbReference type="ARBA" id="ARBA00005290"/>
    </source>
</evidence>
<dbReference type="GO" id="GO:0005737">
    <property type="term" value="C:cytoplasm"/>
    <property type="evidence" value="ECO:0007669"/>
    <property type="project" value="UniProtKB-SubCell"/>
</dbReference>
<dbReference type="GO" id="GO:0003924">
    <property type="term" value="F:GTPase activity"/>
    <property type="evidence" value="ECO:0007669"/>
    <property type="project" value="InterPro"/>
</dbReference>
<dbReference type="FunFam" id="1.25.40.10:FF:000306">
    <property type="entry name" value="Cell cycle control protein cwf4"/>
    <property type="match status" value="1"/>
</dbReference>
<dbReference type="InterPro" id="IPR027417">
    <property type="entry name" value="P-loop_NTPase"/>
</dbReference>
<gene>
    <name evidence="21" type="ORF">Dda_5938</name>
</gene>
<evidence type="ECO:0000256" key="7">
    <source>
        <dbReference type="ARBA" id="ARBA00022490"/>
    </source>
</evidence>
<evidence type="ECO:0000256" key="14">
    <source>
        <dbReference type="ARBA" id="ARBA00023134"/>
    </source>
</evidence>
<dbReference type="InterPro" id="IPR011990">
    <property type="entry name" value="TPR-like_helical_dom_sf"/>
</dbReference>
<keyword evidence="10" id="KW-0747">Spliceosome</keyword>
<dbReference type="Pfam" id="PF23231">
    <property type="entry name" value="HAT_Syf1_CNRKL1_C"/>
    <property type="match status" value="1"/>
</dbReference>
<keyword evidence="22" id="KW-1185">Reference proteome</keyword>
<evidence type="ECO:0000256" key="1">
    <source>
        <dbReference type="ARBA" id="ARBA00004123"/>
    </source>
</evidence>
<organism evidence="21 22">
    <name type="scientific">Drechslerella dactyloides</name>
    <name type="common">Nematode-trapping fungus</name>
    <name type="synonym">Arthrobotrys dactyloides</name>
    <dbReference type="NCBI Taxonomy" id="74499"/>
    <lineage>
        <taxon>Eukaryota</taxon>
        <taxon>Fungi</taxon>
        <taxon>Dikarya</taxon>
        <taxon>Ascomycota</taxon>
        <taxon>Pezizomycotina</taxon>
        <taxon>Orbiliomycetes</taxon>
        <taxon>Orbiliales</taxon>
        <taxon>Orbiliaceae</taxon>
        <taxon>Drechslerella</taxon>
    </lineage>
</organism>
<name>A0AAD6NI48_DREDA</name>
<dbReference type="InterPro" id="IPR019734">
    <property type="entry name" value="TPR_rpt"/>
</dbReference>
<keyword evidence="9" id="KW-0507">mRNA processing</keyword>
<dbReference type="Proteomes" id="UP001221413">
    <property type="component" value="Unassembled WGS sequence"/>
</dbReference>
<dbReference type="SUPFAM" id="SSF48452">
    <property type="entry name" value="TPR-like"/>
    <property type="match status" value="2"/>
</dbReference>
<dbReference type="PANTHER" id="PTHR11246">
    <property type="entry name" value="PRE-MRNA SPLICING FACTOR"/>
    <property type="match status" value="1"/>
</dbReference>
<feature type="compositionally biased region" description="Basic and acidic residues" evidence="18">
    <location>
        <begin position="267"/>
        <end position="290"/>
    </location>
</feature>
<evidence type="ECO:0000256" key="11">
    <source>
        <dbReference type="ARBA" id="ARBA00022737"/>
    </source>
</evidence>
<dbReference type="GO" id="GO:0000245">
    <property type="term" value="P:spliceosomal complex assembly"/>
    <property type="evidence" value="ECO:0007669"/>
    <property type="project" value="TreeGrafter"/>
</dbReference>
<dbReference type="SMART" id="SM00028">
    <property type="entry name" value="TPR"/>
    <property type="match status" value="4"/>
</dbReference>
<evidence type="ECO:0000256" key="8">
    <source>
        <dbReference type="ARBA" id="ARBA00022553"/>
    </source>
</evidence>
<dbReference type="Gene3D" id="1.25.40.10">
    <property type="entry name" value="Tetratricopeptide repeat domain"/>
    <property type="match status" value="3"/>
</dbReference>
<evidence type="ECO:0000256" key="13">
    <source>
        <dbReference type="ARBA" id="ARBA00022801"/>
    </source>
</evidence>
<evidence type="ECO:0000256" key="6">
    <source>
        <dbReference type="ARBA" id="ARBA00014579"/>
    </source>
</evidence>
<comment type="similarity">
    <text evidence="4">Belongs to the crooked-neck family.</text>
</comment>
<dbReference type="FunFam" id="3.40.50.300:FF:000579">
    <property type="entry name" value="GPN-loop GTPase"/>
    <property type="match status" value="1"/>
</dbReference>
<comment type="subcellular location">
    <subcellularLocation>
        <location evidence="2">Cytoplasm</location>
    </subcellularLocation>
    <subcellularLocation>
        <location evidence="1">Nucleus</location>
    </subcellularLocation>
</comment>
<evidence type="ECO:0000256" key="4">
    <source>
        <dbReference type="ARBA" id="ARBA00008644"/>
    </source>
</evidence>
<dbReference type="InterPro" id="IPR004130">
    <property type="entry name" value="Gpn"/>
</dbReference>